<dbReference type="RefSeq" id="WP_100714794.1">
    <property type="nucleotide sequence ID" value="NZ_NPDY01000016.1"/>
</dbReference>
<evidence type="ECO:0000313" key="5">
    <source>
        <dbReference type="Proteomes" id="UP000231990"/>
    </source>
</evidence>
<comment type="caution">
    <text evidence="3">The sequence shown here is derived from an EMBL/GenBank/DDBJ whole genome shotgun (WGS) entry which is preliminary data.</text>
</comment>
<sequence length="298" mass="34243">MYKIWVRFCFLLLILFSFGRELTSSDAKSIDINKIEIYESASKKQVGWDALLNAVSNSDALVLGEEHFDEYGHFWKLIAFQRISEKFPLVLSLEALERDQQRVLDEFLQDQISEIGYLSGLKLWTNYNQDYHPLVKAAKERKSLVIAGNCPRRYVNMVSLKGIQSIFAIRSPYLPPRYLSLIHRQPEYETKLIEALSSHGHGVTQENLKNFVDAQHLWDASMSDSIAQAVYMSGRKVFHINGRFHSDEGMGVVYRLKQLGLKVVTFSLFPLEEGKQVGDSEYKLADFVVITQRKPAQE</sequence>
<dbReference type="Gene3D" id="3.40.50.11550">
    <property type="match status" value="1"/>
</dbReference>
<dbReference type="AlphaFoldDB" id="A0A2M9ZSY6"/>
<dbReference type="EMBL" id="NPDY01000016">
    <property type="protein sequence ID" value="PJZ68780.1"/>
    <property type="molecule type" value="Genomic_DNA"/>
</dbReference>
<evidence type="ECO:0000313" key="4">
    <source>
        <dbReference type="Proteomes" id="UP000231962"/>
    </source>
</evidence>
<dbReference type="Proteomes" id="UP000231962">
    <property type="component" value="Unassembled WGS sequence"/>
</dbReference>
<name>A0A2M9ZSY6_9LEPT</name>
<feature type="domain" description="Haem-binding uptake Tiki superfamily ChaN" evidence="1">
    <location>
        <begin position="52"/>
        <end position="256"/>
    </location>
</feature>
<dbReference type="Proteomes" id="UP000231990">
    <property type="component" value="Unassembled WGS sequence"/>
</dbReference>
<reference evidence="4 5" key="1">
    <citation type="submission" date="2017-07" db="EMBL/GenBank/DDBJ databases">
        <title>Leptospira spp. isolated from tropical soils.</title>
        <authorList>
            <person name="Thibeaux R."/>
            <person name="Iraola G."/>
            <person name="Ferres I."/>
            <person name="Bierque E."/>
            <person name="Girault D."/>
            <person name="Soupe-Gilbert M.-E."/>
            <person name="Picardeau M."/>
            <person name="Goarant C."/>
        </authorList>
    </citation>
    <scope>NUCLEOTIDE SEQUENCE [LARGE SCALE GENOMIC DNA]</scope>
    <source>
        <strain evidence="3 5">FH1-B-B1</strain>
        <strain evidence="2 4">FH1-B-C1</strain>
    </source>
</reference>
<proteinExistence type="predicted"/>
<dbReference type="CDD" id="cd14727">
    <property type="entry name" value="ChanN-like"/>
    <property type="match status" value="1"/>
</dbReference>
<evidence type="ECO:0000259" key="1">
    <source>
        <dbReference type="Pfam" id="PF04187"/>
    </source>
</evidence>
<dbReference type="SUPFAM" id="SSF159501">
    <property type="entry name" value="EreA/ChaN-like"/>
    <property type="match status" value="1"/>
</dbReference>
<dbReference type="OrthoDB" id="1680202at2"/>
<evidence type="ECO:0000313" key="3">
    <source>
        <dbReference type="EMBL" id="PJZ75135.1"/>
    </source>
</evidence>
<gene>
    <name evidence="2" type="ORF">CH360_14625</name>
    <name evidence="3" type="ORF">CH373_03745</name>
</gene>
<evidence type="ECO:0000313" key="2">
    <source>
        <dbReference type="EMBL" id="PJZ68780.1"/>
    </source>
</evidence>
<dbReference type="InterPro" id="IPR007314">
    <property type="entry name" value="Cofac_haem-bd_dom"/>
</dbReference>
<accession>A0A2M9ZSY6</accession>
<dbReference type="Pfam" id="PF04187">
    <property type="entry name" value="Cofac_haem_bdg"/>
    <property type="match status" value="1"/>
</dbReference>
<dbReference type="EMBL" id="NPDZ01000001">
    <property type="protein sequence ID" value="PJZ75135.1"/>
    <property type="molecule type" value="Genomic_DNA"/>
</dbReference>
<keyword evidence="4" id="KW-1185">Reference proteome</keyword>
<organism evidence="3 5">
    <name type="scientific">Leptospira perolatii</name>
    <dbReference type="NCBI Taxonomy" id="2023191"/>
    <lineage>
        <taxon>Bacteria</taxon>
        <taxon>Pseudomonadati</taxon>
        <taxon>Spirochaetota</taxon>
        <taxon>Spirochaetia</taxon>
        <taxon>Leptospirales</taxon>
        <taxon>Leptospiraceae</taxon>
        <taxon>Leptospira</taxon>
    </lineage>
</organism>
<protein>
    <recommendedName>
        <fullName evidence="1">Haem-binding uptake Tiki superfamily ChaN domain-containing protein</fullName>
    </recommendedName>
</protein>